<comment type="caution">
    <text evidence="2">The sequence shown here is derived from an EMBL/GenBank/DDBJ whole genome shotgun (WGS) entry which is preliminary data.</text>
</comment>
<dbReference type="CDD" id="cd05154">
    <property type="entry name" value="ACAD10_11_N-like"/>
    <property type="match status" value="1"/>
</dbReference>
<gene>
    <name evidence="2" type="ORF">ACFQGU_17635</name>
</gene>
<accession>A0ABW1T5Z9</accession>
<dbReference type="Proteomes" id="UP001596138">
    <property type="component" value="Unassembled WGS sequence"/>
</dbReference>
<evidence type="ECO:0000259" key="1">
    <source>
        <dbReference type="Pfam" id="PF01636"/>
    </source>
</evidence>
<dbReference type="Gene3D" id="3.90.1200.10">
    <property type="match status" value="1"/>
</dbReference>
<keyword evidence="3" id="KW-1185">Reference proteome</keyword>
<name>A0ABW1T5Z9_9ACTN</name>
<dbReference type="InterPro" id="IPR002575">
    <property type="entry name" value="Aminoglycoside_PTrfase"/>
</dbReference>
<dbReference type="SUPFAM" id="SSF56112">
    <property type="entry name" value="Protein kinase-like (PK-like)"/>
    <property type="match status" value="1"/>
</dbReference>
<evidence type="ECO:0000313" key="2">
    <source>
        <dbReference type="EMBL" id="MFC6239697.1"/>
    </source>
</evidence>
<dbReference type="InterPro" id="IPR052898">
    <property type="entry name" value="ACAD10-like"/>
</dbReference>
<dbReference type="RefSeq" id="WP_386769009.1">
    <property type="nucleotide sequence ID" value="NZ_JBHSTI010000062.1"/>
</dbReference>
<dbReference type="Pfam" id="PF01636">
    <property type="entry name" value="APH"/>
    <property type="match status" value="1"/>
</dbReference>
<dbReference type="PANTHER" id="PTHR47829">
    <property type="entry name" value="HYDROLASE, PUTATIVE (AFU_ORTHOLOGUE AFUA_1G12880)-RELATED"/>
    <property type="match status" value="1"/>
</dbReference>
<dbReference type="EMBL" id="JBHSTI010000062">
    <property type="protein sequence ID" value="MFC6239697.1"/>
    <property type="molecule type" value="Genomic_DNA"/>
</dbReference>
<sequence length="339" mass="36657">MSGLPGLDLDAVTGWLDSTAPGLRRGPLQAEVIVGGLSNLTYRVTDGTSTWALRRPPLGHVLSTAHDMTREFRVISALHGTAVPVAAPVVLCEDVDVNGAPFYLMSYVDGVVLDNPDVLGRLTADDARRSCELLVDTLLALHAVDPAEVGLEQFGKPHGFLERQVKRWRTQWEASETEPRAGLEALVAGLTARTPEQQAPGIVHGDYRLTNVLYSHDVTRIAAVVDWEMATLGDPLTDVGLLVVYQTLGEQGMFGAAPMTEGAGFLSPTSMVERYAAGSTRDLTALPWYVAFGWFKLAVIAEGIHARYLQGKTVGDGFGSVGVYVPRLLDASRHWLDRL</sequence>
<evidence type="ECO:0000313" key="3">
    <source>
        <dbReference type="Proteomes" id="UP001596138"/>
    </source>
</evidence>
<dbReference type="InterPro" id="IPR041726">
    <property type="entry name" value="ACAD10_11_N"/>
</dbReference>
<reference evidence="3" key="1">
    <citation type="journal article" date="2019" name="Int. J. Syst. Evol. Microbiol.">
        <title>The Global Catalogue of Microorganisms (GCM) 10K type strain sequencing project: providing services to taxonomists for standard genome sequencing and annotation.</title>
        <authorList>
            <consortium name="The Broad Institute Genomics Platform"/>
            <consortium name="The Broad Institute Genome Sequencing Center for Infectious Disease"/>
            <person name="Wu L."/>
            <person name="Ma J."/>
        </authorList>
    </citation>
    <scope>NUCLEOTIDE SEQUENCE [LARGE SCALE GENOMIC DNA]</scope>
    <source>
        <strain evidence="3">CGMCC 4.7317</strain>
    </source>
</reference>
<dbReference type="InterPro" id="IPR011009">
    <property type="entry name" value="Kinase-like_dom_sf"/>
</dbReference>
<protein>
    <submittedName>
        <fullName evidence="2">Phosphotransferase family protein</fullName>
    </submittedName>
</protein>
<feature type="domain" description="Aminoglycoside phosphotransferase" evidence="1">
    <location>
        <begin position="31"/>
        <end position="245"/>
    </location>
</feature>
<dbReference type="Gene3D" id="3.30.200.20">
    <property type="entry name" value="Phosphorylase Kinase, domain 1"/>
    <property type="match status" value="1"/>
</dbReference>
<organism evidence="2 3">
    <name type="scientific">Longivirga aurantiaca</name>
    <dbReference type="NCBI Taxonomy" id="1837743"/>
    <lineage>
        <taxon>Bacteria</taxon>
        <taxon>Bacillati</taxon>
        <taxon>Actinomycetota</taxon>
        <taxon>Actinomycetes</taxon>
        <taxon>Sporichthyales</taxon>
        <taxon>Sporichthyaceae</taxon>
        <taxon>Longivirga</taxon>
    </lineage>
</organism>
<dbReference type="PANTHER" id="PTHR47829:SF1">
    <property type="entry name" value="HAD FAMILY PHOSPHATASE"/>
    <property type="match status" value="1"/>
</dbReference>
<proteinExistence type="predicted"/>